<feature type="binding site" evidence="10">
    <location>
        <position position="154"/>
    </location>
    <ligand>
        <name>substrate</name>
    </ligand>
</feature>
<feature type="chain" id="PRO_5023292294" description="Arginine biosynthesis bifunctional protein ArgJ alpha chain" evidence="10">
    <location>
        <begin position="1"/>
        <end position="190"/>
    </location>
</feature>
<comment type="function">
    <text evidence="10">Catalyzes two activities which are involved in the cyclic version of arginine biosynthesis: the synthesis of N-acetylglutamate from glutamate and acetyl-CoA as the acetyl donor, and of ornithine by transacetylation between N(2)-acetylornithine and glutamate.</text>
</comment>
<dbReference type="EC" id="2.3.1.35" evidence="10"/>
<comment type="catalytic activity">
    <reaction evidence="10">
        <text>L-glutamate + acetyl-CoA = N-acetyl-L-glutamate + CoA + H(+)</text>
        <dbReference type="Rhea" id="RHEA:24292"/>
        <dbReference type="ChEBI" id="CHEBI:15378"/>
        <dbReference type="ChEBI" id="CHEBI:29985"/>
        <dbReference type="ChEBI" id="CHEBI:44337"/>
        <dbReference type="ChEBI" id="CHEBI:57287"/>
        <dbReference type="ChEBI" id="CHEBI:57288"/>
        <dbReference type="EC" id="2.3.1.1"/>
    </reaction>
</comment>
<evidence type="ECO:0000256" key="2">
    <source>
        <dbReference type="ARBA" id="ARBA00011475"/>
    </source>
</evidence>
<comment type="subunit">
    <text evidence="2 10">Heterotetramer of two alpha and two beta chains.</text>
</comment>
<dbReference type="UniPathway" id="UPA00068">
    <property type="reaction ID" value="UER00106"/>
</dbReference>
<keyword evidence="7 10" id="KW-0511">Multifunctional enzyme</keyword>
<dbReference type="Proteomes" id="UP000199337">
    <property type="component" value="Unassembled WGS sequence"/>
</dbReference>
<keyword evidence="12" id="KW-1185">Reference proteome</keyword>
<dbReference type="GO" id="GO:0004358">
    <property type="term" value="F:L-glutamate N-acetyltransferase activity, acting on acetyl-L-ornithine as donor"/>
    <property type="evidence" value="ECO:0007669"/>
    <property type="project" value="UniProtKB-UniRule"/>
</dbReference>
<feature type="site" description="Cleavage; by autolysis" evidence="10">
    <location>
        <begin position="190"/>
        <end position="191"/>
    </location>
</feature>
<feature type="site" description="Involved in the stabilization of negative charge on the oxyanion by the formation of the oxyanion hole" evidence="10">
    <location>
        <position position="118"/>
    </location>
</feature>
<dbReference type="EMBL" id="FOOX01000014">
    <property type="protein sequence ID" value="SFH03290.1"/>
    <property type="molecule type" value="Genomic_DNA"/>
</dbReference>
<dbReference type="Pfam" id="PF01960">
    <property type="entry name" value="ArgJ"/>
    <property type="match status" value="1"/>
</dbReference>
<gene>
    <name evidence="10" type="primary">argJ</name>
    <name evidence="11" type="ORF">SAMN05660649_03582</name>
</gene>
<proteinExistence type="inferred from homology"/>
<dbReference type="HAMAP" id="MF_01106">
    <property type="entry name" value="ArgJ"/>
    <property type="match status" value="1"/>
</dbReference>
<keyword evidence="8 10" id="KW-0012">Acyltransferase</keyword>
<dbReference type="Gene3D" id="3.10.20.340">
    <property type="entry name" value="ArgJ beta chain, C-terminal domain"/>
    <property type="match status" value="1"/>
</dbReference>
<feature type="binding site" evidence="10">
    <location>
        <position position="180"/>
    </location>
    <ligand>
        <name>substrate</name>
    </ligand>
</feature>
<accession>A0A1I2WPH5</accession>
<dbReference type="PANTHER" id="PTHR23100">
    <property type="entry name" value="ARGININE BIOSYNTHESIS BIFUNCTIONAL PROTEIN ARGJ"/>
    <property type="match status" value="1"/>
</dbReference>
<evidence type="ECO:0000256" key="3">
    <source>
        <dbReference type="ARBA" id="ARBA00022571"/>
    </source>
</evidence>
<dbReference type="GO" id="GO:0006526">
    <property type="term" value="P:L-arginine biosynthetic process"/>
    <property type="evidence" value="ECO:0007669"/>
    <property type="project" value="UniProtKB-UniRule"/>
</dbReference>
<dbReference type="PANTHER" id="PTHR23100:SF0">
    <property type="entry name" value="ARGININE BIOSYNTHESIS BIFUNCTIONAL PROTEIN ARGJ, MITOCHONDRIAL"/>
    <property type="match status" value="1"/>
</dbReference>
<dbReference type="AlphaFoldDB" id="A0A1I2WPH5"/>
<comment type="similarity">
    <text evidence="1 10">Belongs to the ArgJ family.</text>
</comment>
<dbReference type="Gene3D" id="3.60.70.12">
    <property type="entry name" value="L-amino peptidase D-ALA esterase/amidase"/>
    <property type="match status" value="1"/>
</dbReference>
<evidence type="ECO:0000313" key="12">
    <source>
        <dbReference type="Proteomes" id="UP000199337"/>
    </source>
</evidence>
<dbReference type="FunFam" id="3.10.20.340:FF:000001">
    <property type="entry name" value="Arginine biosynthesis bifunctional protein ArgJ, chloroplastic"/>
    <property type="match status" value="1"/>
</dbReference>
<dbReference type="GO" id="GO:0004042">
    <property type="term" value="F:L-glutamate N-acetyltransferase activity"/>
    <property type="evidence" value="ECO:0007669"/>
    <property type="project" value="UniProtKB-UniRule"/>
</dbReference>
<feature type="active site" description="Nucleophile" evidence="10">
    <location>
        <position position="191"/>
    </location>
</feature>
<keyword evidence="4 10" id="KW-0028">Amino-acid biosynthesis</keyword>
<dbReference type="OrthoDB" id="9804242at2"/>
<evidence type="ECO:0000256" key="1">
    <source>
        <dbReference type="ARBA" id="ARBA00006774"/>
    </source>
</evidence>
<dbReference type="STRING" id="341036.SAMN05660649_03582"/>
<feature type="site" description="Involved in the stabilization of negative charge on the oxyanion by the formation of the oxyanion hole" evidence="10">
    <location>
        <position position="117"/>
    </location>
</feature>
<feature type="binding site" evidence="10">
    <location>
        <position position="399"/>
    </location>
    <ligand>
        <name>substrate</name>
    </ligand>
</feature>
<feature type="binding site" evidence="10">
    <location>
        <position position="277"/>
    </location>
    <ligand>
        <name>substrate</name>
    </ligand>
</feature>
<dbReference type="SUPFAM" id="SSF56266">
    <property type="entry name" value="DmpA/ArgJ-like"/>
    <property type="match status" value="1"/>
</dbReference>
<dbReference type="EC" id="2.3.1.1" evidence="10"/>
<comment type="pathway">
    <text evidence="10">Amino-acid biosynthesis; L-arginine biosynthesis; N(2)-acetyl-L-ornithine from L-glutamate: step 1/4.</text>
</comment>
<comment type="pathway">
    <text evidence="10">Amino-acid biosynthesis; L-arginine biosynthesis; L-ornithine and N-acetyl-L-glutamate from L-glutamate and N(2)-acetyl-L-ornithine (cyclic): step 1/1.</text>
</comment>
<keyword evidence="5 10" id="KW-0808">Transferase</keyword>
<evidence type="ECO:0000256" key="9">
    <source>
        <dbReference type="ARBA" id="ARBA00049439"/>
    </source>
</evidence>
<keyword evidence="6 10" id="KW-0068">Autocatalytic cleavage</keyword>
<dbReference type="GO" id="GO:0005737">
    <property type="term" value="C:cytoplasm"/>
    <property type="evidence" value="ECO:0007669"/>
    <property type="project" value="UniProtKB-SubCell"/>
</dbReference>
<evidence type="ECO:0000256" key="10">
    <source>
        <dbReference type="HAMAP-Rule" id="MF_01106"/>
    </source>
</evidence>
<organism evidence="11 12">
    <name type="scientific">Desulfotruncus arcticus DSM 17038</name>
    <dbReference type="NCBI Taxonomy" id="1121424"/>
    <lineage>
        <taxon>Bacteria</taxon>
        <taxon>Bacillati</taxon>
        <taxon>Bacillota</taxon>
        <taxon>Clostridia</taxon>
        <taxon>Eubacteriales</taxon>
        <taxon>Desulfallaceae</taxon>
        <taxon>Desulfotruncus</taxon>
    </lineage>
</organism>
<protein>
    <recommendedName>
        <fullName evidence="10">Arginine biosynthesis bifunctional protein ArgJ</fullName>
    </recommendedName>
    <domain>
        <recommendedName>
            <fullName evidence="10">Glutamate N-acetyltransferase</fullName>
            <ecNumber evidence="10">2.3.1.35</ecNumber>
        </recommendedName>
        <alternativeName>
            <fullName evidence="10">Ornithine acetyltransferase</fullName>
            <shortName evidence="10">OATase</shortName>
        </alternativeName>
        <alternativeName>
            <fullName evidence="10">Ornithine transacetylase</fullName>
        </alternativeName>
    </domain>
    <domain>
        <recommendedName>
            <fullName evidence="10">Amino-acid acetyltransferase</fullName>
            <ecNumber evidence="10">2.3.1.1</ecNumber>
        </recommendedName>
        <alternativeName>
            <fullName evidence="10">N-acetylglutamate synthase</fullName>
            <shortName evidence="10">AGSase</shortName>
        </alternativeName>
    </domain>
    <component>
        <recommendedName>
            <fullName evidence="10">Arginine biosynthesis bifunctional protein ArgJ alpha chain</fullName>
        </recommendedName>
    </component>
    <component>
        <recommendedName>
            <fullName evidence="10">Arginine biosynthesis bifunctional protein ArgJ beta chain</fullName>
        </recommendedName>
    </component>
</protein>
<evidence type="ECO:0000313" key="11">
    <source>
        <dbReference type="EMBL" id="SFH03290.1"/>
    </source>
</evidence>
<evidence type="ECO:0000256" key="6">
    <source>
        <dbReference type="ARBA" id="ARBA00022813"/>
    </source>
</evidence>
<dbReference type="FunFam" id="3.60.70.12:FF:000001">
    <property type="entry name" value="Arginine biosynthesis bifunctional protein ArgJ, chloroplastic"/>
    <property type="match status" value="1"/>
</dbReference>
<name>A0A1I2WPH5_9FIRM</name>
<dbReference type="NCBIfam" id="TIGR00120">
    <property type="entry name" value="ArgJ"/>
    <property type="match status" value="1"/>
</dbReference>
<dbReference type="NCBIfam" id="NF003802">
    <property type="entry name" value="PRK05388.1"/>
    <property type="match status" value="1"/>
</dbReference>
<dbReference type="InterPro" id="IPR042195">
    <property type="entry name" value="ArgJ_beta_C"/>
</dbReference>
<feature type="binding site" evidence="10">
    <location>
        <position position="191"/>
    </location>
    <ligand>
        <name>substrate</name>
    </ligand>
</feature>
<dbReference type="InterPro" id="IPR002813">
    <property type="entry name" value="Arg_biosynth_ArgJ"/>
</dbReference>
<evidence type="ECO:0000256" key="7">
    <source>
        <dbReference type="ARBA" id="ARBA00023268"/>
    </source>
</evidence>
<evidence type="ECO:0000256" key="8">
    <source>
        <dbReference type="ARBA" id="ARBA00023315"/>
    </source>
</evidence>
<sequence length="404" mass="41729">MPEMKIKEITGGVTAPRGFSAAGVSAGIKNDTKDVALVFTDREAAAVGVFTTNKVKAAPVHLTMENISDGKARAIVANSGNANACNGPQGLLDARAMADKVSALLQITAEQVLVGSTGVIGQLMPMDKVLAGIEAAVSELSRDGGPDAAEAIMTTDTFAKEIAVTVKLGDVDATIGGMAKGSGMIHPNMATMLSFITTDAAIDPRWLKKALAEIVDRTFNMITVDGDTSTNDMVLALANGAAGNPVICGEGPALTAFCAALEKVCRKLAIAIAGDGEGATKLLEVRVRGAHSAEDAKKVAKAVAGSSLVKSAVFGQDANWGRVICAAGYSGADFNQDNVDIFIGAVKVAENGAALPFDEEQAALVLAEKHVLFDIDLKSGNYSATAWGCDLTYEYVRINGSYRS</sequence>
<dbReference type="InterPro" id="IPR016117">
    <property type="entry name" value="ArgJ-like_dom_sf"/>
</dbReference>
<reference evidence="12" key="1">
    <citation type="submission" date="2016-10" db="EMBL/GenBank/DDBJ databases">
        <authorList>
            <person name="Varghese N."/>
            <person name="Submissions S."/>
        </authorList>
    </citation>
    <scope>NUCLEOTIDE SEQUENCE [LARGE SCALE GENOMIC DNA]</scope>
    <source>
        <strain evidence="12">DSM 17038</strain>
    </source>
</reference>
<comment type="subcellular location">
    <subcellularLocation>
        <location evidence="10">Cytoplasm</location>
    </subcellularLocation>
</comment>
<dbReference type="GO" id="GO:0006592">
    <property type="term" value="P:ornithine biosynthetic process"/>
    <property type="evidence" value="ECO:0007669"/>
    <property type="project" value="TreeGrafter"/>
</dbReference>
<evidence type="ECO:0000256" key="4">
    <source>
        <dbReference type="ARBA" id="ARBA00022605"/>
    </source>
</evidence>
<keyword evidence="3 10" id="KW-0055">Arginine biosynthesis</keyword>
<comment type="catalytic activity">
    <reaction evidence="9 10">
        <text>N(2)-acetyl-L-ornithine + L-glutamate = N-acetyl-L-glutamate + L-ornithine</text>
        <dbReference type="Rhea" id="RHEA:15349"/>
        <dbReference type="ChEBI" id="CHEBI:29985"/>
        <dbReference type="ChEBI" id="CHEBI:44337"/>
        <dbReference type="ChEBI" id="CHEBI:46911"/>
        <dbReference type="ChEBI" id="CHEBI:57805"/>
        <dbReference type="EC" id="2.3.1.35"/>
    </reaction>
</comment>
<keyword evidence="10" id="KW-0963">Cytoplasm</keyword>
<dbReference type="RefSeq" id="WP_092472849.1">
    <property type="nucleotide sequence ID" value="NZ_FOOX01000014.1"/>
</dbReference>
<evidence type="ECO:0000256" key="5">
    <source>
        <dbReference type="ARBA" id="ARBA00022679"/>
    </source>
</evidence>
<feature type="binding site" evidence="10">
    <location>
        <position position="404"/>
    </location>
    <ligand>
        <name>substrate</name>
    </ligand>
</feature>
<dbReference type="CDD" id="cd02152">
    <property type="entry name" value="OAT"/>
    <property type="match status" value="1"/>
</dbReference>
<feature type="chain" id="PRO_5023292295" description="Arginine biosynthesis bifunctional protein ArgJ beta chain" evidence="10">
    <location>
        <begin position="191"/>
        <end position="404"/>
    </location>
</feature>